<evidence type="ECO:0000313" key="9">
    <source>
        <dbReference type="EMBL" id="KAF5336464.1"/>
    </source>
</evidence>
<evidence type="ECO:0008006" key="11">
    <source>
        <dbReference type="Google" id="ProtNLM"/>
    </source>
</evidence>
<feature type="signal peptide" evidence="8">
    <location>
        <begin position="1"/>
        <end position="23"/>
    </location>
</feature>
<dbReference type="OrthoDB" id="441446at2759"/>
<keyword evidence="4" id="KW-0255">Endonuclease</keyword>
<keyword evidence="8" id="KW-0732">Signal</keyword>
<dbReference type="Proteomes" id="UP000541558">
    <property type="component" value="Unassembled WGS sequence"/>
</dbReference>
<accession>A0A8H5FH03</accession>
<dbReference type="GO" id="GO:0016788">
    <property type="term" value="F:hydrolase activity, acting on ester bonds"/>
    <property type="evidence" value="ECO:0007669"/>
    <property type="project" value="InterPro"/>
</dbReference>
<dbReference type="GO" id="GO:0003676">
    <property type="term" value="F:nucleic acid binding"/>
    <property type="evidence" value="ECO:0007669"/>
    <property type="project" value="InterPro"/>
</dbReference>
<keyword evidence="5" id="KW-0378">Hydrolase</keyword>
<dbReference type="GO" id="GO:0006308">
    <property type="term" value="P:DNA catabolic process"/>
    <property type="evidence" value="ECO:0007669"/>
    <property type="project" value="InterPro"/>
</dbReference>
<evidence type="ECO:0000256" key="6">
    <source>
        <dbReference type="ARBA" id="ARBA00023157"/>
    </source>
</evidence>
<evidence type="ECO:0000256" key="7">
    <source>
        <dbReference type="ARBA" id="ARBA00023180"/>
    </source>
</evidence>
<evidence type="ECO:0000256" key="1">
    <source>
        <dbReference type="ARBA" id="ARBA00009547"/>
    </source>
</evidence>
<proteinExistence type="inferred from homology"/>
<keyword evidence="10" id="KW-1185">Reference proteome</keyword>
<dbReference type="AlphaFoldDB" id="A0A8H5FH03"/>
<dbReference type="PANTHER" id="PTHR33146:SF29">
    <property type="entry name" value="S1_P1 NUCLEASE"/>
    <property type="match status" value="1"/>
</dbReference>
<dbReference type="PANTHER" id="PTHR33146">
    <property type="entry name" value="ENDONUCLEASE 4"/>
    <property type="match status" value="1"/>
</dbReference>
<dbReference type="SUPFAM" id="SSF48537">
    <property type="entry name" value="Phospholipase C/P1 nuclease"/>
    <property type="match status" value="1"/>
</dbReference>
<evidence type="ECO:0000256" key="2">
    <source>
        <dbReference type="ARBA" id="ARBA00022722"/>
    </source>
</evidence>
<name>A0A8H5FH03_9AGAR</name>
<dbReference type="CDD" id="cd11010">
    <property type="entry name" value="S1-P1_nuclease"/>
    <property type="match status" value="1"/>
</dbReference>
<keyword evidence="6" id="KW-1015">Disulfide bond</keyword>
<dbReference type="Gene3D" id="1.10.575.10">
    <property type="entry name" value="P1 Nuclease"/>
    <property type="match status" value="1"/>
</dbReference>
<dbReference type="InterPro" id="IPR003154">
    <property type="entry name" value="S1/P1nuclease"/>
</dbReference>
<organism evidence="9 10">
    <name type="scientific">Ephemerocybe angulata</name>
    <dbReference type="NCBI Taxonomy" id="980116"/>
    <lineage>
        <taxon>Eukaryota</taxon>
        <taxon>Fungi</taxon>
        <taxon>Dikarya</taxon>
        <taxon>Basidiomycota</taxon>
        <taxon>Agaricomycotina</taxon>
        <taxon>Agaricomycetes</taxon>
        <taxon>Agaricomycetidae</taxon>
        <taxon>Agaricales</taxon>
        <taxon>Agaricineae</taxon>
        <taxon>Psathyrellaceae</taxon>
        <taxon>Ephemerocybe</taxon>
    </lineage>
</organism>
<keyword evidence="2" id="KW-0540">Nuclease</keyword>
<evidence type="ECO:0000256" key="4">
    <source>
        <dbReference type="ARBA" id="ARBA00022759"/>
    </source>
</evidence>
<keyword evidence="7" id="KW-0325">Glycoprotein</keyword>
<evidence type="ECO:0000313" key="10">
    <source>
        <dbReference type="Proteomes" id="UP000541558"/>
    </source>
</evidence>
<evidence type="ECO:0000256" key="3">
    <source>
        <dbReference type="ARBA" id="ARBA00022723"/>
    </source>
</evidence>
<comment type="similarity">
    <text evidence="1">Belongs to the nuclease type I family.</text>
</comment>
<dbReference type="EMBL" id="JAACJK010000058">
    <property type="protein sequence ID" value="KAF5336464.1"/>
    <property type="molecule type" value="Genomic_DNA"/>
</dbReference>
<dbReference type="GO" id="GO:0004519">
    <property type="term" value="F:endonuclease activity"/>
    <property type="evidence" value="ECO:0007669"/>
    <property type="project" value="UniProtKB-KW"/>
</dbReference>
<dbReference type="Pfam" id="PF02265">
    <property type="entry name" value="S1-P1_nuclease"/>
    <property type="match status" value="1"/>
</dbReference>
<feature type="chain" id="PRO_5034741993" description="Phospholipase C/P1 nuclease" evidence="8">
    <location>
        <begin position="24"/>
        <end position="411"/>
    </location>
</feature>
<dbReference type="InterPro" id="IPR008947">
    <property type="entry name" value="PLipase_C/P1_nuclease_dom_sf"/>
</dbReference>
<keyword evidence="3" id="KW-0479">Metal-binding</keyword>
<protein>
    <recommendedName>
        <fullName evidence="11">Phospholipase C/P1 nuclease</fullName>
    </recommendedName>
</protein>
<sequence>MRLSQSFVVLAAVAAPFIPTSLAFGAAGHEIVATIAQIHLHPSVLPVICDLLDVVPSDNSEATLRRQCHLASVATWADRDKYKMRWSAALHYVGAVDDHPSARCLFPGEGGWAGSKGINVLDGIKNVTSILGQWSGASQEESTRLTAHIQGGTQTKSRFLSPRPAGPREEEAFKFLVHFLGDMHQPLHLTGRDRGGNNQKVVFENRQTNLHSAWDGAILTRLIRTVDRKYSHPLPDQGDLPIPSAQIEAALRHAIYDPLIRRVMWEGVESKWIDEIDDWFACPIPAPIPEPEQRQSLLSLFSSDPFAFPKALVSTISSALREKVEISPDGPLICPYAWSVPLHQLNCKYVWPAVLNFTSEVAGRPPVHKYPVLDTPEYIGALDKDLVMEKLVAQGGLRLAGVLNWLFADEA</sequence>
<gene>
    <name evidence="9" type="ORF">D9611_006467</name>
</gene>
<comment type="caution">
    <text evidence="9">The sequence shown here is derived from an EMBL/GenBank/DDBJ whole genome shotgun (WGS) entry which is preliminary data.</text>
</comment>
<evidence type="ECO:0000256" key="5">
    <source>
        <dbReference type="ARBA" id="ARBA00022801"/>
    </source>
</evidence>
<dbReference type="GO" id="GO:0046872">
    <property type="term" value="F:metal ion binding"/>
    <property type="evidence" value="ECO:0007669"/>
    <property type="project" value="UniProtKB-KW"/>
</dbReference>
<evidence type="ECO:0000256" key="8">
    <source>
        <dbReference type="SAM" id="SignalP"/>
    </source>
</evidence>
<reference evidence="9 10" key="1">
    <citation type="journal article" date="2020" name="ISME J.">
        <title>Uncovering the hidden diversity of litter-decomposition mechanisms in mushroom-forming fungi.</title>
        <authorList>
            <person name="Floudas D."/>
            <person name="Bentzer J."/>
            <person name="Ahren D."/>
            <person name="Johansson T."/>
            <person name="Persson P."/>
            <person name="Tunlid A."/>
        </authorList>
    </citation>
    <scope>NUCLEOTIDE SEQUENCE [LARGE SCALE GENOMIC DNA]</scope>
    <source>
        <strain evidence="9 10">CBS 175.51</strain>
    </source>
</reference>